<feature type="region of interest" description="Disordered" evidence="17">
    <location>
        <begin position="423"/>
        <end position="500"/>
    </location>
</feature>
<dbReference type="GO" id="GO:0015629">
    <property type="term" value="C:actin cytoskeleton"/>
    <property type="evidence" value="ECO:0007669"/>
    <property type="project" value="TreeGrafter"/>
</dbReference>
<evidence type="ECO:0000256" key="4">
    <source>
        <dbReference type="ARBA" id="ARBA00022553"/>
    </source>
</evidence>
<feature type="compositionally biased region" description="Basic and acidic residues" evidence="17">
    <location>
        <begin position="8"/>
        <end position="21"/>
    </location>
</feature>
<evidence type="ECO:0000256" key="9">
    <source>
        <dbReference type="ARBA" id="ARBA00023203"/>
    </source>
</evidence>
<keyword evidence="7" id="KW-0770">Synapse</keyword>
<feature type="region of interest" description="Disordered" evidence="17">
    <location>
        <begin position="130"/>
        <end position="161"/>
    </location>
</feature>
<dbReference type="SMART" id="SM00228">
    <property type="entry name" value="PDZ"/>
    <property type="match status" value="1"/>
</dbReference>
<evidence type="ECO:0000256" key="1">
    <source>
        <dbReference type="ARBA" id="ARBA00004245"/>
    </source>
</evidence>
<dbReference type="KEGG" id="aten:116288073"/>
<feature type="compositionally biased region" description="Basic and acidic residues" evidence="17">
    <location>
        <begin position="1217"/>
        <end position="1240"/>
    </location>
</feature>
<dbReference type="CDD" id="cd06790">
    <property type="entry name" value="PDZ_neurabin-like"/>
    <property type="match status" value="1"/>
</dbReference>
<evidence type="ECO:0000256" key="16">
    <source>
        <dbReference type="SAM" id="Coils"/>
    </source>
</evidence>
<evidence type="ECO:0000256" key="17">
    <source>
        <dbReference type="SAM" id="MobiDB-lite"/>
    </source>
</evidence>
<keyword evidence="2" id="KW-0217">Developmental protein</keyword>
<feature type="compositionally biased region" description="Polar residues" evidence="17">
    <location>
        <begin position="1033"/>
        <end position="1043"/>
    </location>
</feature>
<dbReference type="FunFam" id="2.30.42.10:FF:000010">
    <property type="entry name" value="Neurabin-1 isoform 1"/>
    <property type="match status" value="1"/>
</dbReference>
<evidence type="ECO:0000256" key="14">
    <source>
        <dbReference type="ARBA" id="ARBA00077125"/>
    </source>
</evidence>
<feature type="region of interest" description="Disordered" evidence="17">
    <location>
        <begin position="340"/>
        <end position="409"/>
    </location>
</feature>
<keyword evidence="6" id="KW-0524">Neurogenesis</keyword>
<feature type="compositionally biased region" description="Basic and acidic residues" evidence="17">
    <location>
        <begin position="449"/>
        <end position="472"/>
    </location>
</feature>
<feature type="compositionally biased region" description="Low complexity" evidence="17">
    <location>
        <begin position="1061"/>
        <end position="1073"/>
    </location>
</feature>
<organism evidence="20 21">
    <name type="scientific">Actinia tenebrosa</name>
    <name type="common">Australian red waratah sea anemone</name>
    <dbReference type="NCBI Taxonomy" id="6105"/>
    <lineage>
        <taxon>Eukaryota</taxon>
        <taxon>Metazoa</taxon>
        <taxon>Cnidaria</taxon>
        <taxon>Anthozoa</taxon>
        <taxon>Hexacorallia</taxon>
        <taxon>Actiniaria</taxon>
        <taxon>Actiniidae</taxon>
        <taxon>Actinia</taxon>
    </lineage>
</organism>
<dbReference type="AlphaFoldDB" id="A0A6P8H5B3"/>
<feature type="region of interest" description="Disordered" evidence="17">
    <location>
        <begin position="1096"/>
        <end position="1137"/>
    </location>
</feature>
<dbReference type="Gene3D" id="1.10.150.50">
    <property type="entry name" value="Transcription Factor, Ets-1"/>
    <property type="match status" value="1"/>
</dbReference>
<feature type="region of interest" description="Disordered" evidence="17">
    <location>
        <begin position="1217"/>
        <end position="1245"/>
    </location>
</feature>
<dbReference type="Proteomes" id="UP000515163">
    <property type="component" value="Unplaced"/>
</dbReference>
<dbReference type="RefSeq" id="XP_031550651.1">
    <property type="nucleotide sequence ID" value="XM_031694791.1"/>
</dbReference>
<dbReference type="Pfam" id="PF00536">
    <property type="entry name" value="SAM_1"/>
    <property type="match status" value="1"/>
</dbReference>
<dbReference type="OrthoDB" id="62701at2759"/>
<dbReference type="InterPro" id="IPR001660">
    <property type="entry name" value="SAM"/>
</dbReference>
<evidence type="ECO:0000259" key="19">
    <source>
        <dbReference type="PROSITE" id="PS50106"/>
    </source>
</evidence>
<keyword evidence="3" id="KW-0963">Cytoplasm</keyword>
<feature type="coiled-coil region" evidence="16">
    <location>
        <begin position="673"/>
        <end position="827"/>
    </location>
</feature>
<keyword evidence="4" id="KW-0597">Phosphoprotein</keyword>
<feature type="compositionally biased region" description="Basic and acidic residues" evidence="17">
    <location>
        <begin position="230"/>
        <end position="254"/>
    </location>
</feature>
<dbReference type="GO" id="GO:0030425">
    <property type="term" value="C:dendrite"/>
    <property type="evidence" value="ECO:0007669"/>
    <property type="project" value="TreeGrafter"/>
</dbReference>
<gene>
    <name evidence="21" type="primary">LOC116288073</name>
</gene>
<comment type="subcellular location">
    <subcellularLocation>
        <location evidence="1">Cytoplasm</location>
        <location evidence="1">Cytoskeleton</location>
    </subcellularLocation>
    <subcellularLocation>
        <location evidence="11">Synapse</location>
    </subcellularLocation>
</comment>
<evidence type="ECO:0000256" key="10">
    <source>
        <dbReference type="ARBA" id="ARBA00023212"/>
    </source>
</evidence>
<dbReference type="InterPro" id="IPR043446">
    <property type="entry name" value="Neurabin-like"/>
</dbReference>
<feature type="region of interest" description="Disordered" evidence="17">
    <location>
        <begin position="1"/>
        <end position="52"/>
    </location>
</feature>
<evidence type="ECO:0000256" key="12">
    <source>
        <dbReference type="ARBA" id="ARBA00067399"/>
    </source>
</evidence>
<feature type="compositionally biased region" description="Low complexity" evidence="17">
    <location>
        <begin position="354"/>
        <end position="366"/>
    </location>
</feature>
<feature type="compositionally biased region" description="Acidic residues" evidence="17">
    <location>
        <begin position="919"/>
        <end position="931"/>
    </location>
</feature>
<dbReference type="PANTHER" id="PTHR16154:SF6">
    <property type="entry name" value="SPINOPHILIN, ISOFORM J"/>
    <property type="match status" value="1"/>
</dbReference>
<feature type="compositionally biased region" description="Low complexity" evidence="17">
    <location>
        <begin position="1124"/>
        <end position="1135"/>
    </location>
</feature>
<dbReference type="SUPFAM" id="SSF50156">
    <property type="entry name" value="PDZ domain-like"/>
    <property type="match status" value="1"/>
</dbReference>
<proteinExistence type="predicted"/>
<dbReference type="GO" id="GO:0005737">
    <property type="term" value="C:cytoplasm"/>
    <property type="evidence" value="ECO:0007669"/>
    <property type="project" value="TreeGrafter"/>
</dbReference>
<dbReference type="SMART" id="SM00454">
    <property type="entry name" value="SAM"/>
    <property type="match status" value="1"/>
</dbReference>
<dbReference type="FunCoup" id="A0A6P8H5B3">
    <property type="interactions" value="1276"/>
</dbReference>
<accession>A0A6P8H5B3</accession>
<keyword evidence="9" id="KW-0009">Actin-binding</keyword>
<evidence type="ECO:0000256" key="7">
    <source>
        <dbReference type="ARBA" id="ARBA00023018"/>
    </source>
</evidence>
<protein>
    <recommendedName>
        <fullName evidence="12">Neurabin-1</fullName>
    </recommendedName>
    <alternativeName>
        <fullName evidence="14">Neurabin-I</fullName>
    </alternativeName>
    <alternativeName>
        <fullName evidence="13">Neural tissue-specific F-actin-binding protein I</fullName>
    </alternativeName>
    <alternativeName>
        <fullName evidence="15">Protein phosphatase 1 regulatory subunit 9A</fullName>
    </alternativeName>
</protein>
<evidence type="ECO:0000313" key="20">
    <source>
        <dbReference type="Proteomes" id="UP000515163"/>
    </source>
</evidence>
<keyword evidence="10" id="KW-0206">Cytoskeleton</keyword>
<name>A0A6P8H5B3_ACTTE</name>
<dbReference type="Gene3D" id="2.30.42.10">
    <property type="match status" value="1"/>
</dbReference>
<dbReference type="PROSITE" id="PS50106">
    <property type="entry name" value="PDZ"/>
    <property type="match status" value="1"/>
</dbReference>
<evidence type="ECO:0000256" key="15">
    <source>
        <dbReference type="ARBA" id="ARBA00082439"/>
    </source>
</evidence>
<evidence type="ECO:0000256" key="8">
    <source>
        <dbReference type="ARBA" id="ARBA00023054"/>
    </source>
</evidence>
<evidence type="ECO:0000259" key="18">
    <source>
        <dbReference type="PROSITE" id="PS50105"/>
    </source>
</evidence>
<dbReference type="InParanoid" id="A0A6P8H5B3"/>
<dbReference type="InterPro" id="IPR040645">
    <property type="entry name" value="Neurabin-1/2_PDZ"/>
</dbReference>
<dbReference type="GO" id="GO:0031175">
    <property type="term" value="P:neuron projection development"/>
    <property type="evidence" value="ECO:0007669"/>
    <property type="project" value="TreeGrafter"/>
</dbReference>
<dbReference type="GO" id="GO:0051015">
    <property type="term" value="F:actin filament binding"/>
    <property type="evidence" value="ECO:0007669"/>
    <property type="project" value="TreeGrafter"/>
</dbReference>
<feature type="domain" description="SAM" evidence="18">
    <location>
        <begin position="1156"/>
        <end position="1201"/>
    </location>
</feature>
<keyword evidence="8 16" id="KW-0175">Coiled coil</keyword>
<dbReference type="GO" id="GO:0007015">
    <property type="term" value="P:actin filament organization"/>
    <property type="evidence" value="ECO:0007669"/>
    <property type="project" value="TreeGrafter"/>
</dbReference>
<evidence type="ECO:0000256" key="5">
    <source>
        <dbReference type="ARBA" id="ARBA00022782"/>
    </source>
</evidence>
<keyword evidence="5" id="KW-0221">Differentiation</keyword>
<evidence type="ECO:0000256" key="6">
    <source>
        <dbReference type="ARBA" id="ARBA00022902"/>
    </source>
</evidence>
<dbReference type="GeneID" id="116288073"/>
<feature type="compositionally biased region" description="Basic and acidic residues" evidence="17">
    <location>
        <begin position="370"/>
        <end position="399"/>
    </location>
</feature>
<evidence type="ECO:0000256" key="2">
    <source>
        <dbReference type="ARBA" id="ARBA00022473"/>
    </source>
</evidence>
<dbReference type="FunFam" id="1.10.150.50:FF:000008">
    <property type="entry name" value="Neurabin-1 isoform 1-like protein"/>
    <property type="match status" value="1"/>
</dbReference>
<dbReference type="PANTHER" id="PTHR16154">
    <property type="entry name" value="NEURABIN"/>
    <property type="match status" value="1"/>
</dbReference>
<evidence type="ECO:0000313" key="21">
    <source>
        <dbReference type="RefSeq" id="XP_031550651.1"/>
    </source>
</evidence>
<dbReference type="InterPro" id="IPR001478">
    <property type="entry name" value="PDZ"/>
</dbReference>
<dbReference type="Pfam" id="PF00595">
    <property type="entry name" value="PDZ"/>
    <property type="match status" value="1"/>
</dbReference>
<reference evidence="21" key="1">
    <citation type="submission" date="2025-08" db="UniProtKB">
        <authorList>
            <consortium name="RefSeq"/>
        </authorList>
    </citation>
    <scope>IDENTIFICATION</scope>
</reference>
<feature type="compositionally biased region" description="Basic and acidic residues" evidence="17">
    <location>
        <begin position="145"/>
        <end position="160"/>
    </location>
</feature>
<dbReference type="InterPro" id="IPR013761">
    <property type="entry name" value="SAM/pointed_sf"/>
</dbReference>
<evidence type="ECO:0000256" key="13">
    <source>
        <dbReference type="ARBA" id="ARBA00076637"/>
    </source>
</evidence>
<dbReference type="GO" id="GO:0019722">
    <property type="term" value="P:calcium-mediated signaling"/>
    <property type="evidence" value="ECO:0007669"/>
    <property type="project" value="TreeGrafter"/>
</dbReference>
<feature type="domain" description="PDZ" evidence="19">
    <location>
        <begin position="574"/>
        <end position="662"/>
    </location>
</feature>
<feature type="region of interest" description="Disordered" evidence="17">
    <location>
        <begin position="914"/>
        <end position="951"/>
    </location>
</feature>
<dbReference type="CDD" id="cd09512">
    <property type="entry name" value="SAM_Neurabin-like"/>
    <property type="match status" value="1"/>
</dbReference>
<sequence>MATTTTQLRRDNRVTARKDYDYENVSPKSERRSNLNVEVKGKKTTVPTVRSHKDEHSVKFPYSKFAVTPKTLLHSNANSAIPKSINSTITSNEEELGKKPVKTVVNRKNSEQESNRLSVSKLKNIFDSLAPNELSSSKPPLKPRPKSDAIVNKDQDKDQAHGPIINRWSVPRYVKKASSSESSQNYKIYVTEGIAAKRARFESHSNENLPCVLKKGLSPKLSDLVPELTEGTRSRTRSDPGLKPRRRGEYKQRSLSDVGQTNGEIQFFEKRRSFDDSAIGKPRSLNRLSKSSSVEILDVSESIRESPMITEEPQQSKVFDSVECAAPIALDDYHVKNGETVDDITEGGKESRIDSGISSSMESSEGNSEELQKEELEEGHILHERKHVEAHEKKDDDPRKHSHKQFINDSLVYGRAGEVREANWIDEEVPPDKPNDPTPVYVAPHMKKEKSNTEVDRDYGSNTKEKVAHATLDDGAASSDEESNGSVIEHSSPEADSQDISPISFLYENKPLVSALNKKDKSKSRSIKFDDTEPAKYFTYSAEEYDRANDDIDPVTASAEWELEKRVEKMDVFSVDLQKDEKGLGLSIIGLGVGTDTGVEKLGIFVKSLTGGGAAEKDSRIHVNDQIIEVDGVSLVGVTQMFAAQTLKNTSGVVRFLMGREKGKVHAPLKAVNANTQENIKEIEEMKTKLAKTEIRADRAEAKLKKTEAKLQAMNSQATNVDELSDSDSKKLQKSIEELNERVKNVETDLAIAEAENADMLRQLEESKGMYLLLEKRYHALKAKNKEYEEKIERQAKATESIDNSLVQALQNRIQELEKELKLKSKTSMKHQPLTNGNVSLPQERYFSLEADKFERLAAAKTSEGFQLDLDIIPATEPLSSNYNLDKKRLAEAQNKAHEPTRASWVCSNEEIDIFKSQDDDDDDEEDEDDTDARGRQTTSPSRQLGPGFALPGFPLGGFQLKKTGKNLVDESLSETSPSQAQELRSSYPLAMKDRSQNLVVENLLEKQLSKTNAKVTSLPSALDQEVGRPKNGKNNSDECFSGSANSLEEIEEAARRIDSDLASSQASSRGSSPFLPPAMPLLKMKTVPVSDMTYSESAVDVPPEISTDSDSENADKIGDSPEELLSFSPSPDSPYIGRGSSRLSNTWLSRPVQEWDVYQVGMWLTGLELEEYVIEFANKEIDGKQLLNLDNSKMKTMGINQNARTLLKKRIKELKAQTGKEGKARKQKEKELKSGKKDSTPTSLQDKFEKLGFIKKGKYTVNSP</sequence>
<dbReference type="InterPro" id="IPR036034">
    <property type="entry name" value="PDZ_sf"/>
</dbReference>
<dbReference type="GO" id="GO:0014069">
    <property type="term" value="C:postsynaptic density"/>
    <property type="evidence" value="ECO:0007669"/>
    <property type="project" value="TreeGrafter"/>
</dbReference>
<dbReference type="Pfam" id="PF17817">
    <property type="entry name" value="PDZ_5"/>
    <property type="match status" value="1"/>
</dbReference>
<keyword evidence="20" id="KW-1185">Reference proteome</keyword>
<evidence type="ECO:0000256" key="11">
    <source>
        <dbReference type="ARBA" id="ARBA00034103"/>
    </source>
</evidence>
<feature type="region of interest" description="Disordered" evidence="17">
    <location>
        <begin position="1058"/>
        <end position="1078"/>
    </location>
</feature>
<feature type="region of interest" description="Disordered" evidence="17">
    <location>
        <begin position="1016"/>
        <end position="1043"/>
    </location>
</feature>
<dbReference type="SUPFAM" id="SSF47769">
    <property type="entry name" value="SAM/Pointed domain"/>
    <property type="match status" value="1"/>
</dbReference>
<dbReference type="PROSITE" id="PS50105">
    <property type="entry name" value="SAM_DOMAIN"/>
    <property type="match status" value="1"/>
</dbReference>
<evidence type="ECO:0000256" key="3">
    <source>
        <dbReference type="ARBA" id="ARBA00022490"/>
    </source>
</evidence>
<feature type="region of interest" description="Disordered" evidence="17">
    <location>
        <begin position="224"/>
        <end position="262"/>
    </location>
</feature>